<dbReference type="EMBL" id="MU157864">
    <property type="protein sequence ID" value="KAF9527077.1"/>
    <property type="molecule type" value="Genomic_DNA"/>
</dbReference>
<evidence type="ECO:0000313" key="1">
    <source>
        <dbReference type="EMBL" id="KAF9527077.1"/>
    </source>
</evidence>
<proteinExistence type="predicted"/>
<reference evidence="1" key="1">
    <citation type="submission" date="2020-11" db="EMBL/GenBank/DDBJ databases">
        <authorList>
            <consortium name="DOE Joint Genome Institute"/>
            <person name="Ahrendt S."/>
            <person name="Riley R."/>
            <person name="Andreopoulos W."/>
            <person name="Labutti K."/>
            <person name="Pangilinan J."/>
            <person name="Ruiz-Duenas F.J."/>
            <person name="Barrasa J.M."/>
            <person name="Sanchez-Garcia M."/>
            <person name="Camarero S."/>
            <person name="Miyauchi S."/>
            <person name="Serrano A."/>
            <person name="Linde D."/>
            <person name="Babiker R."/>
            <person name="Drula E."/>
            <person name="Ayuso-Fernandez I."/>
            <person name="Pacheco R."/>
            <person name="Padilla G."/>
            <person name="Ferreira P."/>
            <person name="Barriuso J."/>
            <person name="Kellner H."/>
            <person name="Castanera R."/>
            <person name="Alfaro M."/>
            <person name="Ramirez L."/>
            <person name="Pisabarro A.G."/>
            <person name="Kuo A."/>
            <person name="Tritt A."/>
            <person name="Lipzen A."/>
            <person name="He G."/>
            <person name="Yan M."/>
            <person name="Ng V."/>
            <person name="Cullen D."/>
            <person name="Martin F."/>
            <person name="Rosso M.-N."/>
            <person name="Henrissat B."/>
            <person name="Hibbett D."/>
            <person name="Martinez A.T."/>
            <person name="Grigoriev I.V."/>
        </authorList>
    </citation>
    <scope>NUCLEOTIDE SEQUENCE</scope>
    <source>
        <strain evidence="1">CBS 506.95</strain>
    </source>
</reference>
<organism evidence="1 2">
    <name type="scientific">Crepidotus variabilis</name>
    <dbReference type="NCBI Taxonomy" id="179855"/>
    <lineage>
        <taxon>Eukaryota</taxon>
        <taxon>Fungi</taxon>
        <taxon>Dikarya</taxon>
        <taxon>Basidiomycota</taxon>
        <taxon>Agaricomycotina</taxon>
        <taxon>Agaricomycetes</taxon>
        <taxon>Agaricomycetidae</taxon>
        <taxon>Agaricales</taxon>
        <taxon>Agaricineae</taxon>
        <taxon>Crepidotaceae</taxon>
        <taxon>Crepidotus</taxon>
    </lineage>
</organism>
<dbReference type="Proteomes" id="UP000807306">
    <property type="component" value="Unassembled WGS sequence"/>
</dbReference>
<protein>
    <recommendedName>
        <fullName evidence="3">F-box domain-containing protein</fullName>
    </recommendedName>
</protein>
<sequence length="69" mass="7814">MTFQRRSKRSKTRQEIEKAATLKDIKIFLGVPRGENSQGFTALPDELVLEILSHIHSFTSPSRLSNDVS</sequence>
<evidence type="ECO:0000313" key="2">
    <source>
        <dbReference type="Proteomes" id="UP000807306"/>
    </source>
</evidence>
<name>A0A9P6EDH6_9AGAR</name>
<comment type="caution">
    <text evidence="1">The sequence shown here is derived from an EMBL/GenBank/DDBJ whole genome shotgun (WGS) entry which is preliminary data.</text>
</comment>
<accession>A0A9P6EDH6</accession>
<gene>
    <name evidence="1" type="ORF">CPB83DRAFT_856686</name>
</gene>
<dbReference type="AlphaFoldDB" id="A0A9P6EDH6"/>
<keyword evidence="2" id="KW-1185">Reference proteome</keyword>
<evidence type="ECO:0008006" key="3">
    <source>
        <dbReference type="Google" id="ProtNLM"/>
    </source>
</evidence>